<name>A0A6L7GWE1_9ACTN</name>
<dbReference type="Pfam" id="PF06348">
    <property type="entry name" value="DUF1059"/>
    <property type="match status" value="1"/>
</dbReference>
<keyword evidence="2" id="KW-1185">Reference proteome</keyword>
<dbReference type="InterPro" id="IPR009409">
    <property type="entry name" value="DUF1059"/>
</dbReference>
<protein>
    <submittedName>
        <fullName evidence="1">DUF1059 domain-containing protein</fullName>
    </submittedName>
</protein>
<dbReference type="EMBL" id="WMBR01000006">
    <property type="protein sequence ID" value="MXP23792.1"/>
    <property type="molecule type" value="Genomic_DNA"/>
</dbReference>
<dbReference type="RefSeq" id="WP_160903968.1">
    <property type="nucleotide sequence ID" value="NZ_CP102850.1"/>
</dbReference>
<reference evidence="1 2" key="1">
    <citation type="submission" date="2019-11" db="EMBL/GenBank/DDBJ databases">
        <title>Gordonia sp. nov., a novel actinobacterium isolated from mangrove soil in Hainan.</title>
        <authorList>
            <person name="Huang X."/>
            <person name="Xie Y."/>
            <person name="Chu X."/>
            <person name="Xiao K."/>
        </authorList>
    </citation>
    <scope>NUCLEOTIDE SEQUENCE [LARGE SCALE GENOMIC DNA]</scope>
    <source>
        <strain evidence="1 2">HNM0687</strain>
    </source>
</reference>
<evidence type="ECO:0000313" key="2">
    <source>
        <dbReference type="Proteomes" id="UP000475545"/>
    </source>
</evidence>
<gene>
    <name evidence="1" type="ORF">GIY30_20860</name>
</gene>
<organism evidence="1 2">
    <name type="scientific">Gordonia mangrovi</name>
    <dbReference type="NCBI Taxonomy" id="2665643"/>
    <lineage>
        <taxon>Bacteria</taxon>
        <taxon>Bacillati</taxon>
        <taxon>Actinomycetota</taxon>
        <taxon>Actinomycetes</taxon>
        <taxon>Mycobacteriales</taxon>
        <taxon>Gordoniaceae</taxon>
        <taxon>Gordonia</taxon>
    </lineage>
</organism>
<dbReference type="Proteomes" id="UP000475545">
    <property type="component" value="Unassembled WGS sequence"/>
</dbReference>
<proteinExistence type="predicted"/>
<accession>A0A6L7GWE1</accession>
<dbReference type="AlphaFoldDB" id="A0A6L7GWE1"/>
<evidence type="ECO:0000313" key="1">
    <source>
        <dbReference type="EMBL" id="MXP23792.1"/>
    </source>
</evidence>
<sequence>MNRPKTRLNCPCGEAMKGTDEDDLVQKVREHLKENHPGHDYSRDEILFMAY</sequence>
<comment type="caution">
    <text evidence="1">The sequence shown here is derived from an EMBL/GenBank/DDBJ whole genome shotgun (WGS) entry which is preliminary data.</text>
</comment>